<dbReference type="InterPro" id="IPR038718">
    <property type="entry name" value="SNF2-like_sf"/>
</dbReference>
<evidence type="ECO:0000313" key="4">
    <source>
        <dbReference type="EMBL" id="DAD83480.1"/>
    </source>
</evidence>
<name>A0A8S5MMM2_9CAUD</name>
<accession>A0A8S5MMM2</accession>
<dbReference type="InterPro" id="IPR027417">
    <property type="entry name" value="P-loop_NTPase"/>
</dbReference>
<evidence type="ECO:0000259" key="3">
    <source>
        <dbReference type="PROSITE" id="PS51194"/>
    </source>
</evidence>
<dbReference type="SUPFAM" id="SSF52540">
    <property type="entry name" value="P-loop containing nucleoside triphosphate hydrolases"/>
    <property type="match status" value="2"/>
</dbReference>
<evidence type="ECO:0000259" key="2">
    <source>
        <dbReference type="PROSITE" id="PS51192"/>
    </source>
</evidence>
<dbReference type="GO" id="GO:0031297">
    <property type="term" value="P:replication fork processing"/>
    <property type="evidence" value="ECO:0007669"/>
    <property type="project" value="TreeGrafter"/>
</dbReference>
<dbReference type="PROSITE" id="PS51194">
    <property type="entry name" value="HELICASE_CTER"/>
    <property type="match status" value="1"/>
</dbReference>
<dbReference type="Pfam" id="PF00271">
    <property type="entry name" value="Helicase_C"/>
    <property type="match status" value="1"/>
</dbReference>
<dbReference type="PANTHER" id="PTHR45766">
    <property type="entry name" value="DNA ANNEALING HELICASE AND ENDONUCLEASE ZRANB3 FAMILY MEMBER"/>
    <property type="match status" value="1"/>
</dbReference>
<dbReference type="Pfam" id="PF00176">
    <property type="entry name" value="SNF2-rel_dom"/>
    <property type="match status" value="1"/>
</dbReference>
<dbReference type="InterPro" id="IPR001650">
    <property type="entry name" value="Helicase_C-like"/>
</dbReference>
<dbReference type="InterPro" id="IPR049730">
    <property type="entry name" value="SNF2/RAD54-like_C"/>
</dbReference>
<reference evidence="4" key="1">
    <citation type="journal article" date="2021" name="Proc. Natl. Acad. Sci. U.S.A.">
        <title>A Catalog of Tens of Thousands of Viruses from Human Metagenomes Reveals Hidden Associations with Chronic Diseases.</title>
        <authorList>
            <person name="Tisza M.J."/>
            <person name="Buck C.B."/>
        </authorList>
    </citation>
    <scope>NUCLEOTIDE SEQUENCE</scope>
    <source>
        <strain evidence="4">Ctxc31</strain>
    </source>
</reference>
<dbReference type="SMART" id="SM00487">
    <property type="entry name" value="DEXDc"/>
    <property type="match status" value="1"/>
</dbReference>
<feature type="domain" description="Helicase ATP-binding" evidence="2">
    <location>
        <begin position="111"/>
        <end position="274"/>
    </location>
</feature>
<dbReference type="GO" id="GO:0005524">
    <property type="term" value="F:ATP binding"/>
    <property type="evidence" value="ECO:0007669"/>
    <property type="project" value="InterPro"/>
</dbReference>
<organism evidence="4">
    <name type="scientific">Siphoviridae sp. ctxc31</name>
    <dbReference type="NCBI Taxonomy" id="2826520"/>
    <lineage>
        <taxon>Viruses</taxon>
        <taxon>Duplodnaviria</taxon>
        <taxon>Heunggongvirae</taxon>
        <taxon>Uroviricota</taxon>
        <taxon>Caudoviricetes</taxon>
    </lineage>
</organism>
<dbReference type="InterPro" id="IPR000330">
    <property type="entry name" value="SNF2_N"/>
</dbReference>
<dbReference type="GO" id="GO:0006281">
    <property type="term" value="P:DNA repair"/>
    <property type="evidence" value="ECO:0007669"/>
    <property type="project" value="TreeGrafter"/>
</dbReference>
<dbReference type="PROSITE" id="PS51192">
    <property type="entry name" value="HELICASE_ATP_BIND_1"/>
    <property type="match status" value="1"/>
</dbReference>
<evidence type="ECO:0000256" key="1">
    <source>
        <dbReference type="ARBA" id="ARBA00022801"/>
    </source>
</evidence>
<dbReference type="PANTHER" id="PTHR45766:SF6">
    <property type="entry name" value="SWI_SNF-RELATED MATRIX-ASSOCIATED ACTIN-DEPENDENT REGULATOR OF CHROMATIN SUBFAMILY A-LIKE PROTEIN 1"/>
    <property type="match status" value="1"/>
</dbReference>
<dbReference type="Gene3D" id="3.40.50.10810">
    <property type="entry name" value="Tandem AAA-ATPase domain"/>
    <property type="match status" value="1"/>
</dbReference>
<protein>
    <submittedName>
        <fullName evidence="4">Chromatin remodeling complex ATPase</fullName>
    </submittedName>
</protein>
<feature type="domain" description="Helicase C-terminal" evidence="3">
    <location>
        <begin position="390"/>
        <end position="552"/>
    </location>
</feature>
<proteinExistence type="predicted"/>
<dbReference type="EMBL" id="BK014938">
    <property type="protein sequence ID" value="DAD83480.1"/>
    <property type="molecule type" value="Genomic_DNA"/>
</dbReference>
<dbReference type="CDD" id="cd18793">
    <property type="entry name" value="SF2_C_SNF"/>
    <property type="match status" value="1"/>
</dbReference>
<dbReference type="InterPro" id="IPR014001">
    <property type="entry name" value="Helicase_ATP-bd"/>
</dbReference>
<keyword evidence="1" id="KW-0378">Hydrolase</keyword>
<dbReference type="GO" id="GO:0016787">
    <property type="term" value="F:hydrolase activity"/>
    <property type="evidence" value="ECO:0007669"/>
    <property type="project" value="UniProtKB-KW"/>
</dbReference>
<dbReference type="Gene3D" id="3.40.50.300">
    <property type="entry name" value="P-loop containing nucleotide triphosphate hydrolases"/>
    <property type="match status" value="1"/>
</dbReference>
<sequence>MKRYYYKSKGYYYIGFDYNRTLVDIMRKELKAKYNTANKEWYLEVDLINLTLVMTFLKKYGFEEVNGFTLERECEIKKKPIDEVISKRDIEDLLPELQLKRVPRNYQIDALYYMMNHGNCINGSDCGTGKTTITICYCEFLDTFPALIVCPSSVKSGWKREWSRCNPNRKVTIINSTNKEIDIDSDVYVINYDILGNKDKETGDLKIKFQELLKIKFQLMVGDEIHFLKNDKALRSKAFVKIAKHIPTILGLSGTLILNRPEELINILKVIDRFKEIFPDENYYRLRYCNAKYTQFGWNTKDACNMKELNDILTHYCYFRKEKRDVLLELPPINDELIECNINNKKIYREAEKDLIEFLSLADEEKVDAALRAEHLVKLNLLKKLSIEGKTKDIISFIKDWCESNEDEKVVVFGCLKEPLKELHKKFSNSRLITGETLSKKRDEILESFKTDPKIQILFANIQCIGTGVDGLQEVCSNAMIIELPNKSTDLSQAVSRLERDGQRSSINIYYLLSRETIDEKSWEFLKEKKSVTDIVNRGIEDDFSLALINSYRPR</sequence>